<evidence type="ECO:0000313" key="3">
    <source>
        <dbReference type="Proteomes" id="UP000499080"/>
    </source>
</evidence>
<sequence>MEVKASEILWTRSVENCGVLYMNVLSDGDSKTYQHLVELDVYGGNMKISKGECLNHVAKRLWKGLRNKVKEWRSKGVTIGGRNQRSLKENMS</sequence>
<dbReference type="AlphaFoldDB" id="A0A4Y2KZ04"/>
<accession>A0A4Y2KZ04</accession>
<organism evidence="2 3">
    <name type="scientific">Araneus ventricosus</name>
    <name type="common">Orbweaver spider</name>
    <name type="synonym">Epeira ventricosa</name>
    <dbReference type="NCBI Taxonomy" id="182803"/>
    <lineage>
        <taxon>Eukaryota</taxon>
        <taxon>Metazoa</taxon>
        <taxon>Ecdysozoa</taxon>
        <taxon>Arthropoda</taxon>
        <taxon>Chelicerata</taxon>
        <taxon>Arachnida</taxon>
        <taxon>Araneae</taxon>
        <taxon>Araneomorphae</taxon>
        <taxon>Entelegynae</taxon>
        <taxon>Araneoidea</taxon>
        <taxon>Araneidae</taxon>
        <taxon>Araneus</taxon>
    </lineage>
</organism>
<dbReference type="OrthoDB" id="8000439at2759"/>
<proteinExistence type="predicted"/>
<dbReference type="EMBL" id="BGPR01005163">
    <property type="protein sequence ID" value="GBN07525.1"/>
    <property type="molecule type" value="Genomic_DNA"/>
</dbReference>
<keyword evidence="3" id="KW-1185">Reference proteome</keyword>
<name>A0A4Y2KZ04_ARAVE</name>
<dbReference type="InterPro" id="IPR049012">
    <property type="entry name" value="Mutator_transp_dom"/>
</dbReference>
<reference evidence="2 3" key="1">
    <citation type="journal article" date="2019" name="Sci. Rep.">
        <title>Orb-weaving spider Araneus ventricosus genome elucidates the spidroin gene catalogue.</title>
        <authorList>
            <person name="Kono N."/>
            <person name="Nakamura H."/>
            <person name="Ohtoshi R."/>
            <person name="Moran D.A.P."/>
            <person name="Shinohara A."/>
            <person name="Yoshida Y."/>
            <person name="Fujiwara M."/>
            <person name="Mori M."/>
            <person name="Tomita M."/>
            <person name="Arakawa K."/>
        </authorList>
    </citation>
    <scope>NUCLEOTIDE SEQUENCE [LARGE SCALE GENOMIC DNA]</scope>
</reference>
<evidence type="ECO:0000259" key="1">
    <source>
        <dbReference type="Pfam" id="PF20700"/>
    </source>
</evidence>
<protein>
    <recommendedName>
        <fullName evidence="1">Mutator-like transposase domain-containing protein</fullName>
    </recommendedName>
</protein>
<dbReference type="Proteomes" id="UP000499080">
    <property type="component" value="Unassembled WGS sequence"/>
</dbReference>
<evidence type="ECO:0000313" key="2">
    <source>
        <dbReference type="EMBL" id="GBN07525.1"/>
    </source>
</evidence>
<comment type="caution">
    <text evidence="2">The sequence shown here is derived from an EMBL/GenBank/DDBJ whole genome shotgun (WGS) entry which is preliminary data.</text>
</comment>
<gene>
    <name evidence="2" type="ORF">AVEN_252899_1</name>
</gene>
<feature type="domain" description="Mutator-like transposase" evidence="1">
    <location>
        <begin position="1"/>
        <end position="77"/>
    </location>
</feature>
<dbReference type="Pfam" id="PF20700">
    <property type="entry name" value="Mutator"/>
    <property type="match status" value="1"/>
</dbReference>